<accession>A0A6J4UGB5</accession>
<dbReference type="PANTHER" id="PTHR37422">
    <property type="entry name" value="TEICHURONIC ACID BIOSYNTHESIS PROTEIN TUAE"/>
    <property type="match status" value="1"/>
</dbReference>
<dbReference type="PANTHER" id="PTHR37422:SF13">
    <property type="entry name" value="LIPOPOLYSACCHARIDE BIOSYNTHESIS PROTEIN PA4999-RELATED"/>
    <property type="match status" value="1"/>
</dbReference>
<comment type="subcellular location">
    <subcellularLocation>
        <location evidence="1">Membrane</location>
        <topology evidence="1">Multi-pass membrane protein</topology>
    </subcellularLocation>
</comment>
<feature type="transmembrane region" description="Helical" evidence="5">
    <location>
        <begin position="104"/>
        <end position="122"/>
    </location>
</feature>
<dbReference type="InterPro" id="IPR007016">
    <property type="entry name" value="O-antigen_ligase-rel_domated"/>
</dbReference>
<feature type="transmembrane region" description="Helical" evidence="5">
    <location>
        <begin position="128"/>
        <end position="145"/>
    </location>
</feature>
<name>A0A6J4UGB5_9BACT</name>
<keyword evidence="3 5" id="KW-1133">Transmembrane helix</keyword>
<evidence type="ECO:0000256" key="2">
    <source>
        <dbReference type="ARBA" id="ARBA00022692"/>
    </source>
</evidence>
<sequence length="480" mass="50927">MKRVLTIPDPSMPLLALATIALAVTLSPLVPWASLAAVIVAGSLLAFRRTEIMLGLLAVSVPVQTAFVFEMHGTTVTVTKMAVICLAVGWLPRAVRRHVPLDRVTWGYASVLIALVGSVVAAEDGMRWASVVYQWSVALFAYLVARTELRSVHQVLIVLGSMAVAVIGVSTYAIAQVVAEDGPASFFVNGVLRAYGTFGEPNPLAAYLELSVPLLLAVLAVALSAPLRSQITPGMLALLLAAVSIGTITLLLTQSRGGWLGFGAALLVIPFLLPARTRLACFGLGLCACLVLMQTPVGNGAWERGIAAFESFGGRVHVTPANWATEERRAHWGAATRMLADNPFSGVGAGDFDREFREYTPEWRFRRSRGHAHNGYLQLGAESGLPGLVSFIAWCGLVLSALGNGRSRPKSPFGLALTTGAGATFVAFMVHSMVDYLNVLSLGIQLALVIAIGMARFSTERVESDGKGLNVGTQLAARHS</sequence>
<evidence type="ECO:0000256" key="1">
    <source>
        <dbReference type="ARBA" id="ARBA00004141"/>
    </source>
</evidence>
<keyword evidence="4 5" id="KW-0472">Membrane</keyword>
<dbReference type="Pfam" id="PF04932">
    <property type="entry name" value="Wzy_C"/>
    <property type="match status" value="1"/>
</dbReference>
<keyword evidence="2 5" id="KW-0812">Transmembrane</keyword>
<dbReference type="InterPro" id="IPR051533">
    <property type="entry name" value="WaaL-like"/>
</dbReference>
<feature type="transmembrane region" description="Helical" evidence="5">
    <location>
        <begin position="235"/>
        <end position="252"/>
    </location>
</feature>
<evidence type="ECO:0000259" key="6">
    <source>
        <dbReference type="Pfam" id="PF04932"/>
    </source>
</evidence>
<dbReference type="GO" id="GO:0016020">
    <property type="term" value="C:membrane"/>
    <property type="evidence" value="ECO:0007669"/>
    <property type="project" value="UniProtKB-SubCell"/>
</dbReference>
<proteinExistence type="predicted"/>
<reference evidence="7" key="1">
    <citation type="submission" date="2020-02" db="EMBL/GenBank/DDBJ databases">
        <authorList>
            <person name="Meier V. D."/>
        </authorList>
    </citation>
    <scope>NUCLEOTIDE SEQUENCE</scope>
    <source>
        <strain evidence="7">AVDCRST_MAG43</strain>
    </source>
</reference>
<organism evidence="7">
    <name type="scientific">uncultured Thermomicrobiales bacterium</name>
    <dbReference type="NCBI Taxonomy" id="1645740"/>
    <lineage>
        <taxon>Bacteria</taxon>
        <taxon>Pseudomonadati</taxon>
        <taxon>Thermomicrobiota</taxon>
        <taxon>Thermomicrobia</taxon>
        <taxon>Thermomicrobiales</taxon>
        <taxon>environmental samples</taxon>
    </lineage>
</organism>
<feature type="transmembrane region" description="Helical" evidence="5">
    <location>
        <begin position="75"/>
        <end position="92"/>
    </location>
</feature>
<feature type="transmembrane region" description="Helical" evidence="5">
    <location>
        <begin position="414"/>
        <end position="433"/>
    </location>
</feature>
<evidence type="ECO:0000313" key="7">
    <source>
        <dbReference type="EMBL" id="CAA9547791.1"/>
    </source>
</evidence>
<feature type="transmembrane region" description="Helical" evidence="5">
    <location>
        <begin position="204"/>
        <end position="223"/>
    </location>
</feature>
<evidence type="ECO:0000256" key="4">
    <source>
        <dbReference type="ARBA" id="ARBA00023136"/>
    </source>
</evidence>
<evidence type="ECO:0000256" key="3">
    <source>
        <dbReference type="ARBA" id="ARBA00022989"/>
    </source>
</evidence>
<gene>
    <name evidence="7" type="ORF">AVDCRST_MAG43-813</name>
</gene>
<evidence type="ECO:0000256" key="5">
    <source>
        <dbReference type="SAM" id="Phobius"/>
    </source>
</evidence>
<feature type="transmembrane region" description="Helical" evidence="5">
    <location>
        <begin position="384"/>
        <end position="402"/>
    </location>
</feature>
<feature type="transmembrane region" description="Helical" evidence="5">
    <location>
        <begin position="258"/>
        <end position="275"/>
    </location>
</feature>
<dbReference type="EMBL" id="CADCWI010000040">
    <property type="protein sequence ID" value="CAA9547791.1"/>
    <property type="molecule type" value="Genomic_DNA"/>
</dbReference>
<feature type="transmembrane region" description="Helical" evidence="5">
    <location>
        <begin position="12"/>
        <end position="45"/>
    </location>
</feature>
<feature type="transmembrane region" description="Helical" evidence="5">
    <location>
        <begin position="52"/>
        <end position="69"/>
    </location>
</feature>
<dbReference type="AlphaFoldDB" id="A0A6J4UGB5"/>
<protein>
    <recommendedName>
        <fullName evidence="6">O-antigen ligase-related domain-containing protein</fullName>
    </recommendedName>
</protein>
<feature type="transmembrane region" description="Helical" evidence="5">
    <location>
        <begin position="439"/>
        <end position="457"/>
    </location>
</feature>
<feature type="transmembrane region" description="Helical" evidence="5">
    <location>
        <begin position="157"/>
        <end position="179"/>
    </location>
</feature>
<feature type="transmembrane region" description="Helical" evidence="5">
    <location>
        <begin position="282"/>
        <end position="302"/>
    </location>
</feature>
<feature type="domain" description="O-antigen ligase-related" evidence="6">
    <location>
        <begin position="242"/>
        <end position="392"/>
    </location>
</feature>